<sequence length="132" mass="14107">MPAITSFSINDRENIPVSHSFEPVSFDGVKATFAEFGDTAIADKVITLIGRTTTGGYRKVSAKVAVPTVSVDTSSGVSISTLLRKAHVTVECTFAEDATDQEMKNAVAFAAGLLSESNTLLDPVFTERENLY</sequence>
<name>A0A1L3KI71_9VIRU</name>
<dbReference type="SUPFAM" id="SSF55405">
    <property type="entry name" value="RNA bacteriophage capsid protein"/>
    <property type="match status" value="1"/>
</dbReference>
<proteinExistence type="predicted"/>
<dbReference type="Pfam" id="PF01819">
    <property type="entry name" value="Levi_coat"/>
    <property type="match status" value="1"/>
</dbReference>
<dbReference type="GO" id="GO:0005198">
    <property type="term" value="F:structural molecule activity"/>
    <property type="evidence" value="ECO:0007669"/>
    <property type="project" value="InterPro"/>
</dbReference>
<dbReference type="Gene3D" id="3.30.380.10">
    <property type="entry name" value="MS2 Viral Coat Protein"/>
    <property type="match status" value="1"/>
</dbReference>
<accession>A0A1L3KI71</accession>
<dbReference type="EMBL" id="KX883487">
    <property type="protein sequence ID" value="APG77036.1"/>
    <property type="molecule type" value="Genomic_RNA"/>
</dbReference>
<dbReference type="GO" id="GO:0019028">
    <property type="term" value="C:viral capsid"/>
    <property type="evidence" value="ECO:0007669"/>
    <property type="project" value="InterPro"/>
</dbReference>
<evidence type="ECO:0000313" key="1">
    <source>
        <dbReference type="EMBL" id="APG77036.1"/>
    </source>
</evidence>
<dbReference type="InterPro" id="IPR015954">
    <property type="entry name" value="Phage_RNA-type_capsid"/>
</dbReference>
<dbReference type="InterPro" id="IPR002703">
    <property type="entry name" value="Levivir_coat"/>
</dbReference>
<organism evidence="1">
    <name type="scientific">Beihai levi-like virus 24</name>
    <dbReference type="NCBI Taxonomy" id="1922410"/>
    <lineage>
        <taxon>Viruses</taxon>
        <taxon>Riboviria</taxon>
    </lineage>
</organism>
<protein>
    <submittedName>
        <fullName evidence="1">Uncharacterized protein</fullName>
    </submittedName>
</protein>
<reference evidence="1" key="1">
    <citation type="journal article" date="2016" name="Nature">
        <title>Redefining the invertebrate RNA virosphere.</title>
        <authorList>
            <person name="Shi M."/>
            <person name="Lin X.D."/>
            <person name="Tian J.H."/>
            <person name="Chen L.J."/>
            <person name="Chen X."/>
            <person name="Li C.X."/>
            <person name="Qin X.C."/>
            <person name="Li J."/>
            <person name="Cao J.P."/>
            <person name="Eden J.S."/>
            <person name="Buchmann J."/>
            <person name="Wang W."/>
            <person name="Xu J."/>
            <person name="Holmes E.C."/>
            <person name="Zhang Y.Z."/>
        </authorList>
    </citation>
    <scope>NUCLEOTIDE SEQUENCE</scope>
    <source>
        <strain evidence="1">BHTSS11091</strain>
    </source>
</reference>